<dbReference type="Gene3D" id="3.30.420.10">
    <property type="entry name" value="Ribonuclease H-like superfamily/Ribonuclease H"/>
    <property type="match status" value="1"/>
</dbReference>
<evidence type="ECO:0000256" key="2">
    <source>
        <dbReference type="ARBA" id="ARBA00006363"/>
    </source>
</evidence>
<sequence>MKKYTHLTDFERNSIAYYLSQGFSYSKIGRLLGRSDSTIGREVKRNSKEDGQYEPAYAQAASEERLSSRKTCEKLTPEVKEQINQSLSLNWSPMSISGVYRKQERSFPSFCSIYRYIRDGKVGSVLQLRRKGKPIKRSSEVNRMKGGRSIHDRPKEIEERKRLGDWEIDTMVGPKGTNSVIVTVVDRCSRKLLAQVAPDRKAATVTKQLLDMLKNEVVCSLTADNGKEFSNYEELEEKLQVPVYFADPYCSWQRGTNENTNGLLREYVPKGKDIAQVTQEELDHYVYLINTRPRRIFGFCTALDQYQSSA</sequence>
<dbReference type="Pfam" id="PF13936">
    <property type="entry name" value="HTH_38"/>
    <property type="match status" value="1"/>
</dbReference>
<dbReference type="PANTHER" id="PTHR10948:SF23">
    <property type="entry name" value="TRANSPOSASE INSI FOR INSERTION SEQUENCE ELEMENT IS30A-RELATED"/>
    <property type="match status" value="1"/>
</dbReference>
<keyword evidence="3" id="KW-0815">Transposition</keyword>
<dbReference type="PROSITE" id="PS01043">
    <property type="entry name" value="TRANSPOSASE_IS30"/>
    <property type="match status" value="1"/>
</dbReference>
<comment type="similarity">
    <text evidence="2">Belongs to the transposase IS30 family.</text>
</comment>
<evidence type="ECO:0000256" key="1">
    <source>
        <dbReference type="ARBA" id="ARBA00002190"/>
    </source>
</evidence>
<keyword evidence="4" id="KW-0238">DNA-binding</keyword>
<dbReference type="InterPro" id="IPR001584">
    <property type="entry name" value="Integrase_cat-core"/>
</dbReference>
<evidence type="ECO:0000256" key="5">
    <source>
        <dbReference type="ARBA" id="ARBA00023172"/>
    </source>
</evidence>
<feature type="domain" description="Integrase catalytic" evidence="6">
    <location>
        <begin position="150"/>
        <end position="310"/>
    </location>
</feature>
<evidence type="ECO:0000256" key="3">
    <source>
        <dbReference type="ARBA" id="ARBA00022578"/>
    </source>
</evidence>
<reference evidence="7 8" key="1">
    <citation type="submission" date="2018-06" db="EMBL/GenBank/DDBJ databases">
        <authorList>
            <consortium name="Pathogen Informatics"/>
            <person name="Doyle S."/>
        </authorList>
    </citation>
    <scope>NUCLEOTIDE SEQUENCE [LARGE SCALE GENOMIC DNA]</scope>
    <source>
        <strain evidence="7 8">NCTC12360</strain>
    </source>
</reference>
<name>A0A376GY49_ENTGA</name>
<dbReference type="AlphaFoldDB" id="A0A376GY49"/>
<dbReference type="InterPro" id="IPR053392">
    <property type="entry name" value="Transposase_IS30-like"/>
</dbReference>
<dbReference type="GO" id="GO:0004803">
    <property type="term" value="F:transposase activity"/>
    <property type="evidence" value="ECO:0007669"/>
    <property type="project" value="InterPro"/>
</dbReference>
<evidence type="ECO:0000313" key="7">
    <source>
        <dbReference type="EMBL" id="STD82612.1"/>
    </source>
</evidence>
<dbReference type="InterPro" id="IPR001598">
    <property type="entry name" value="Transposase_IS30_CS"/>
</dbReference>
<accession>A0A376GY49</accession>
<keyword evidence="8" id="KW-1185">Reference proteome</keyword>
<evidence type="ECO:0000313" key="8">
    <source>
        <dbReference type="Proteomes" id="UP000254807"/>
    </source>
</evidence>
<keyword evidence="5" id="KW-0233">DNA recombination</keyword>
<dbReference type="RefSeq" id="WP_123853240.1">
    <property type="nucleotide sequence ID" value="NZ_JAMXHF010000001.1"/>
</dbReference>
<dbReference type="EMBL" id="UFYW01000001">
    <property type="protein sequence ID" value="STD82612.1"/>
    <property type="molecule type" value="Genomic_DNA"/>
</dbReference>
<gene>
    <name evidence="7" type="ORF">NCTC12360_01044</name>
</gene>
<evidence type="ECO:0000259" key="6">
    <source>
        <dbReference type="PROSITE" id="PS50994"/>
    </source>
</evidence>
<dbReference type="NCBIfam" id="NF033563">
    <property type="entry name" value="transpos_IS30"/>
    <property type="match status" value="1"/>
</dbReference>
<dbReference type="GO" id="GO:0005829">
    <property type="term" value="C:cytosol"/>
    <property type="evidence" value="ECO:0007669"/>
    <property type="project" value="TreeGrafter"/>
</dbReference>
<dbReference type="SUPFAM" id="SSF53098">
    <property type="entry name" value="Ribonuclease H-like"/>
    <property type="match status" value="1"/>
</dbReference>
<protein>
    <submittedName>
        <fullName evidence="7">Transposase</fullName>
    </submittedName>
</protein>
<dbReference type="PROSITE" id="PS50994">
    <property type="entry name" value="INTEGRASE"/>
    <property type="match status" value="1"/>
</dbReference>
<dbReference type="InterPro" id="IPR051917">
    <property type="entry name" value="Transposase-Integrase"/>
</dbReference>
<dbReference type="Proteomes" id="UP000254807">
    <property type="component" value="Unassembled WGS sequence"/>
</dbReference>
<dbReference type="InterPro" id="IPR025246">
    <property type="entry name" value="IS30-like_HTH"/>
</dbReference>
<dbReference type="InterPro" id="IPR036397">
    <property type="entry name" value="RNaseH_sf"/>
</dbReference>
<proteinExistence type="inferred from homology"/>
<dbReference type="Pfam" id="PF00665">
    <property type="entry name" value="rve"/>
    <property type="match status" value="1"/>
</dbReference>
<dbReference type="GO" id="GO:0015074">
    <property type="term" value="P:DNA integration"/>
    <property type="evidence" value="ECO:0007669"/>
    <property type="project" value="InterPro"/>
</dbReference>
<dbReference type="PANTHER" id="PTHR10948">
    <property type="entry name" value="TRANSPOSASE"/>
    <property type="match status" value="1"/>
</dbReference>
<organism evidence="7 8">
    <name type="scientific">Enterococcus gallinarum</name>
    <dbReference type="NCBI Taxonomy" id="1353"/>
    <lineage>
        <taxon>Bacteria</taxon>
        <taxon>Bacillati</taxon>
        <taxon>Bacillota</taxon>
        <taxon>Bacilli</taxon>
        <taxon>Lactobacillales</taxon>
        <taxon>Enterococcaceae</taxon>
        <taxon>Enterococcus</taxon>
    </lineage>
</organism>
<dbReference type="GO" id="GO:0006313">
    <property type="term" value="P:DNA transposition"/>
    <property type="evidence" value="ECO:0007669"/>
    <property type="project" value="InterPro"/>
</dbReference>
<comment type="function">
    <text evidence="1">Required for the transposition of the insertion element.</text>
</comment>
<dbReference type="InterPro" id="IPR012337">
    <property type="entry name" value="RNaseH-like_sf"/>
</dbReference>
<evidence type="ECO:0000256" key="4">
    <source>
        <dbReference type="ARBA" id="ARBA00023125"/>
    </source>
</evidence>
<dbReference type="GO" id="GO:0003677">
    <property type="term" value="F:DNA binding"/>
    <property type="evidence" value="ECO:0007669"/>
    <property type="project" value="UniProtKB-KW"/>
</dbReference>